<proteinExistence type="predicted"/>
<dbReference type="Proteomes" id="UP001515480">
    <property type="component" value="Unassembled WGS sequence"/>
</dbReference>
<evidence type="ECO:0000256" key="1">
    <source>
        <dbReference type="SAM" id="MobiDB-lite"/>
    </source>
</evidence>
<accession>A0AB34J2B5</accession>
<keyword evidence="2" id="KW-0732">Signal</keyword>
<name>A0AB34J2B5_PRYPA</name>
<protein>
    <recommendedName>
        <fullName evidence="5">Phospholipase B-like</fullName>
    </recommendedName>
</protein>
<evidence type="ECO:0000313" key="3">
    <source>
        <dbReference type="EMBL" id="KAL1511306.1"/>
    </source>
</evidence>
<dbReference type="AlphaFoldDB" id="A0AB34J2B5"/>
<sequence length="114" mass="11901">MLRSLLLVVAALSCTDALVATSAVSMSKVSASRVSGVDMGAKKKPAAAPTPKGKSPKGKGGILPWVTNEPGTYAEVMNLSSFNFLGDDGDKLVGWGFMPKSVKKLYPKRSSGKK</sequence>
<feature type="signal peptide" evidence="2">
    <location>
        <begin position="1"/>
        <end position="17"/>
    </location>
</feature>
<dbReference type="EMBL" id="JBGBPQ010000014">
    <property type="protein sequence ID" value="KAL1511306.1"/>
    <property type="molecule type" value="Genomic_DNA"/>
</dbReference>
<feature type="chain" id="PRO_5044336599" description="Phospholipase B-like" evidence="2">
    <location>
        <begin position="18"/>
        <end position="114"/>
    </location>
</feature>
<comment type="caution">
    <text evidence="3">The sequence shown here is derived from an EMBL/GenBank/DDBJ whole genome shotgun (WGS) entry which is preliminary data.</text>
</comment>
<evidence type="ECO:0000256" key="2">
    <source>
        <dbReference type="SAM" id="SignalP"/>
    </source>
</evidence>
<evidence type="ECO:0008006" key="5">
    <source>
        <dbReference type="Google" id="ProtNLM"/>
    </source>
</evidence>
<evidence type="ECO:0000313" key="4">
    <source>
        <dbReference type="Proteomes" id="UP001515480"/>
    </source>
</evidence>
<organism evidence="3 4">
    <name type="scientific">Prymnesium parvum</name>
    <name type="common">Toxic golden alga</name>
    <dbReference type="NCBI Taxonomy" id="97485"/>
    <lineage>
        <taxon>Eukaryota</taxon>
        <taxon>Haptista</taxon>
        <taxon>Haptophyta</taxon>
        <taxon>Prymnesiophyceae</taxon>
        <taxon>Prymnesiales</taxon>
        <taxon>Prymnesiaceae</taxon>
        <taxon>Prymnesium</taxon>
    </lineage>
</organism>
<feature type="region of interest" description="Disordered" evidence="1">
    <location>
        <begin position="37"/>
        <end position="63"/>
    </location>
</feature>
<reference evidence="3 4" key="1">
    <citation type="journal article" date="2024" name="Science">
        <title>Giant polyketide synthase enzymes in the biosynthesis of giant marine polyether toxins.</title>
        <authorList>
            <person name="Fallon T.R."/>
            <person name="Shende V.V."/>
            <person name="Wierzbicki I.H."/>
            <person name="Pendleton A.L."/>
            <person name="Watervoot N.F."/>
            <person name="Auber R.P."/>
            <person name="Gonzalez D.J."/>
            <person name="Wisecaver J.H."/>
            <person name="Moore B.S."/>
        </authorList>
    </citation>
    <scope>NUCLEOTIDE SEQUENCE [LARGE SCALE GENOMIC DNA]</scope>
    <source>
        <strain evidence="3 4">12B1</strain>
    </source>
</reference>
<keyword evidence="4" id="KW-1185">Reference proteome</keyword>
<gene>
    <name evidence="3" type="ORF">AB1Y20_006111</name>
</gene>